<dbReference type="Proteomes" id="UP000032900">
    <property type="component" value="Unassembled WGS sequence"/>
</dbReference>
<evidence type="ECO:0000256" key="3">
    <source>
        <dbReference type="ARBA" id="ARBA00023082"/>
    </source>
</evidence>
<feature type="domain" description="RNA polymerase sigma-70 region 2" evidence="5">
    <location>
        <begin position="25"/>
        <end position="87"/>
    </location>
</feature>
<dbReference type="SUPFAM" id="SSF88659">
    <property type="entry name" value="Sigma3 and sigma4 domains of RNA polymerase sigma factors"/>
    <property type="match status" value="1"/>
</dbReference>
<dbReference type="NCBIfam" id="TIGR02985">
    <property type="entry name" value="Sig70_bacteroi1"/>
    <property type="match status" value="1"/>
</dbReference>
<evidence type="ECO:0000313" key="8">
    <source>
        <dbReference type="Proteomes" id="UP000032900"/>
    </source>
</evidence>
<dbReference type="InterPro" id="IPR013249">
    <property type="entry name" value="RNA_pol_sigma70_r4_t2"/>
</dbReference>
<dbReference type="InterPro" id="IPR036388">
    <property type="entry name" value="WH-like_DNA-bd_sf"/>
</dbReference>
<dbReference type="Pfam" id="PF04542">
    <property type="entry name" value="Sigma70_r2"/>
    <property type="match status" value="1"/>
</dbReference>
<dbReference type="PANTHER" id="PTHR43133:SF46">
    <property type="entry name" value="RNA POLYMERASE SIGMA-70 FACTOR ECF SUBFAMILY"/>
    <property type="match status" value="1"/>
</dbReference>
<keyword evidence="4" id="KW-0804">Transcription</keyword>
<keyword evidence="8" id="KW-1185">Reference proteome</keyword>
<dbReference type="InterPro" id="IPR014284">
    <property type="entry name" value="RNA_pol_sigma-70_dom"/>
</dbReference>
<evidence type="ECO:0000259" key="6">
    <source>
        <dbReference type="Pfam" id="PF08281"/>
    </source>
</evidence>
<protein>
    <submittedName>
        <fullName evidence="7">RNA polymerase ECF-type sigma factor</fullName>
    </submittedName>
</protein>
<dbReference type="GO" id="GO:0016987">
    <property type="term" value="F:sigma factor activity"/>
    <property type="evidence" value="ECO:0007669"/>
    <property type="project" value="UniProtKB-KW"/>
</dbReference>
<dbReference type="InterPro" id="IPR013325">
    <property type="entry name" value="RNA_pol_sigma_r2"/>
</dbReference>
<proteinExistence type="inferred from homology"/>
<keyword evidence="2" id="KW-0805">Transcription regulation</keyword>
<evidence type="ECO:0000256" key="4">
    <source>
        <dbReference type="ARBA" id="ARBA00023163"/>
    </source>
</evidence>
<dbReference type="STRING" id="1236989.JCM15548_12044"/>
<feature type="domain" description="RNA polymerase sigma factor 70 region 4 type 2" evidence="6">
    <location>
        <begin position="116"/>
        <end position="168"/>
    </location>
</feature>
<dbReference type="AlphaFoldDB" id="A0A0E9LXE4"/>
<dbReference type="EMBL" id="BAZW01000013">
    <property type="protein sequence ID" value="GAO29816.1"/>
    <property type="molecule type" value="Genomic_DNA"/>
</dbReference>
<dbReference type="NCBIfam" id="TIGR02937">
    <property type="entry name" value="sigma70-ECF"/>
    <property type="match status" value="1"/>
</dbReference>
<accession>A0A0E9LXE4</accession>
<gene>
    <name evidence="7" type="ORF">JCM15548_12044</name>
</gene>
<comment type="caution">
    <text evidence="7">The sequence shown here is derived from an EMBL/GenBank/DDBJ whole genome shotgun (WGS) entry which is preliminary data.</text>
</comment>
<dbReference type="GO" id="GO:0006352">
    <property type="term" value="P:DNA-templated transcription initiation"/>
    <property type="evidence" value="ECO:0007669"/>
    <property type="project" value="InterPro"/>
</dbReference>
<dbReference type="RefSeq" id="WP_062124387.1">
    <property type="nucleotide sequence ID" value="NZ_BAZW01000013.1"/>
</dbReference>
<dbReference type="Gene3D" id="1.10.10.10">
    <property type="entry name" value="Winged helix-like DNA-binding domain superfamily/Winged helix DNA-binding domain"/>
    <property type="match status" value="1"/>
</dbReference>
<organism evidence="7 8">
    <name type="scientific">Geofilum rubicundum JCM 15548</name>
    <dbReference type="NCBI Taxonomy" id="1236989"/>
    <lineage>
        <taxon>Bacteria</taxon>
        <taxon>Pseudomonadati</taxon>
        <taxon>Bacteroidota</taxon>
        <taxon>Bacteroidia</taxon>
        <taxon>Marinilabiliales</taxon>
        <taxon>Marinilabiliaceae</taxon>
        <taxon>Geofilum</taxon>
    </lineage>
</organism>
<evidence type="ECO:0000256" key="1">
    <source>
        <dbReference type="ARBA" id="ARBA00010641"/>
    </source>
</evidence>
<dbReference type="InterPro" id="IPR013324">
    <property type="entry name" value="RNA_pol_sigma_r3/r4-like"/>
</dbReference>
<evidence type="ECO:0000313" key="7">
    <source>
        <dbReference type="EMBL" id="GAO29816.1"/>
    </source>
</evidence>
<name>A0A0E9LXE4_9BACT</name>
<dbReference type="OrthoDB" id="9782991at2"/>
<dbReference type="GO" id="GO:0003677">
    <property type="term" value="F:DNA binding"/>
    <property type="evidence" value="ECO:0007669"/>
    <property type="project" value="InterPro"/>
</dbReference>
<reference evidence="7 8" key="1">
    <citation type="journal article" date="2015" name="Microbes Environ.">
        <title>Distribution and evolution of nitrogen fixation genes in the phylum bacteroidetes.</title>
        <authorList>
            <person name="Inoue J."/>
            <person name="Oshima K."/>
            <person name="Suda W."/>
            <person name="Sakamoto M."/>
            <person name="Iino T."/>
            <person name="Noda S."/>
            <person name="Hongoh Y."/>
            <person name="Hattori M."/>
            <person name="Ohkuma M."/>
        </authorList>
    </citation>
    <scope>NUCLEOTIDE SEQUENCE [LARGE SCALE GENOMIC DNA]</scope>
    <source>
        <strain evidence="7">JCM 15548</strain>
    </source>
</reference>
<keyword evidence="3" id="KW-0731">Sigma factor</keyword>
<dbReference type="Pfam" id="PF08281">
    <property type="entry name" value="Sigma70_r4_2"/>
    <property type="match status" value="1"/>
</dbReference>
<evidence type="ECO:0000259" key="5">
    <source>
        <dbReference type="Pfam" id="PF04542"/>
    </source>
</evidence>
<comment type="similarity">
    <text evidence="1">Belongs to the sigma-70 factor family. ECF subfamily.</text>
</comment>
<evidence type="ECO:0000256" key="2">
    <source>
        <dbReference type="ARBA" id="ARBA00023015"/>
    </source>
</evidence>
<dbReference type="SUPFAM" id="SSF88946">
    <property type="entry name" value="Sigma2 domain of RNA polymerase sigma factors"/>
    <property type="match status" value="1"/>
</dbReference>
<dbReference type="Gene3D" id="1.10.1740.10">
    <property type="match status" value="1"/>
</dbReference>
<dbReference type="InterPro" id="IPR014327">
    <property type="entry name" value="RNA_pol_sigma70_bacteroid"/>
</dbReference>
<dbReference type="CDD" id="cd06171">
    <property type="entry name" value="Sigma70_r4"/>
    <property type="match status" value="1"/>
</dbReference>
<sequence>MDRQINNHYLIQLINKDDQLAFEKLFKANYPRLVIYARRFLNDQDAAEDIVQAVFVKLWERRKELVIANPLSYLMRSVHNRCLNELKVSQHHVSIESALPFYNEEEEAPADEALIQKVQNVIRQLPEQRQRIFRMSRFEGLKYREIAAVLGLSIKTVEAQMGKALQFLREQLPLAVSSIEGDG</sequence>
<dbReference type="InterPro" id="IPR007627">
    <property type="entry name" value="RNA_pol_sigma70_r2"/>
</dbReference>
<dbReference type="InterPro" id="IPR039425">
    <property type="entry name" value="RNA_pol_sigma-70-like"/>
</dbReference>
<dbReference type="PANTHER" id="PTHR43133">
    <property type="entry name" value="RNA POLYMERASE ECF-TYPE SIGMA FACTO"/>
    <property type="match status" value="1"/>
</dbReference>